<evidence type="ECO:0000256" key="14">
    <source>
        <dbReference type="ARBA" id="ARBA00025224"/>
    </source>
</evidence>
<evidence type="ECO:0000313" key="21">
    <source>
        <dbReference type="EMBL" id="CCF59572.1"/>
    </source>
</evidence>
<accession>H2AZ16</accession>
<keyword evidence="7" id="KW-0747">Spliceosome</keyword>
<dbReference type="OrthoDB" id="10251848at2759"/>
<dbReference type="RefSeq" id="XP_003958707.1">
    <property type="nucleotide sequence ID" value="XM_003958658.1"/>
</dbReference>
<dbReference type="GO" id="GO:0000387">
    <property type="term" value="P:spliceosomal snRNP assembly"/>
    <property type="evidence" value="ECO:0007669"/>
    <property type="project" value="EnsemblFungi"/>
</dbReference>
<comment type="function">
    <text evidence="14">Involved in the first step of pre-mRNA splicing. Required for cell growth and cell cycle control. Plays a role in the levels of the U1, U4, U5 and U6 snRNAs and the maintenance of the U4/U6 snRNA complex. May provide the link between the 'nineteen complex' NTC spliceosome protein complex and the spliceosome through the U6 snRNA. Associates predominantly with U6 snRNAs in assembled active spliceosomes. Binds directly to the internal stem-loop (ISL) domain of the U6 snRNA and to the pre-mRNA intron near the 5' splice site during the activation and catalytic phases of the spliceosome cycle.</text>
</comment>
<comment type="subunit">
    <text evidence="3">Associated with the spliceosome.</text>
</comment>
<dbReference type="HOGENOM" id="CLU_043308_0_0_1"/>
<dbReference type="Gene3D" id="3.30.70.330">
    <property type="match status" value="1"/>
</dbReference>
<dbReference type="Pfam" id="PF00076">
    <property type="entry name" value="RRM_1"/>
    <property type="match status" value="1"/>
</dbReference>
<keyword evidence="9 17" id="KW-0862">Zinc</keyword>
<feature type="compositionally biased region" description="Low complexity" evidence="18">
    <location>
        <begin position="261"/>
        <end position="270"/>
    </location>
</feature>
<dbReference type="GO" id="GO:0008270">
    <property type="term" value="F:zinc ion binding"/>
    <property type="evidence" value="ECO:0007669"/>
    <property type="project" value="UniProtKB-KW"/>
</dbReference>
<evidence type="ECO:0000256" key="8">
    <source>
        <dbReference type="ARBA" id="ARBA00022771"/>
    </source>
</evidence>
<proteinExistence type="inferred from homology"/>
<gene>
    <name evidence="21" type="primary">KAFR0H01620</name>
    <name evidence="21" type="ORF">KAFR_0H01620</name>
</gene>
<dbReference type="InParanoid" id="H2AZ16"/>
<dbReference type="eggNOG" id="KOG0118">
    <property type="taxonomic scope" value="Eukaryota"/>
</dbReference>
<dbReference type="PANTHER" id="PTHR14089:SF2">
    <property type="entry name" value="PRE-MRNA-SPLICING FACTOR CWC2"/>
    <property type="match status" value="1"/>
</dbReference>
<feature type="zinc finger region" description="C3H1-type" evidence="17">
    <location>
        <begin position="64"/>
        <end position="91"/>
    </location>
</feature>
<protein>
    <recommendedName>
        <fullName evidence="4">Pre-mRNA-splicing factor CWC2</fullName>
    </recommendedName>
    <alternativeName>
        <fullName evidence="15">Pre-mRNA-splicing factor cwc2</fullName>
    </alternativeName>
</protein>
<dbReference type="SUPFAM" id="SSF54928">
    <property type="entry name" value="RNA-binding domain, RBD"/>
    <property type="match status" value="1"/>
</dbReference>
<evidence type="ECO:0000256" key="12">
    <source>
        <dbReference type="ARBA" id="ARBA00023242"/>
    </source>
</evidence>
<evidence type="ECO:0000313" key="22">
    <source>
        <dbReference type="Proteomes" id="UP000005220"/>
    </source>
</evidence>
<dbReference type="GO" id="GO:0071007">
    <property type="term" value="C:U2-type catalytic step 2 spliceosome"/>
    <property type="evidence" value="ECO:0007669"/>
    <property type="project" value="EnsemblFungi"/>
</dbReference>
<keyword evidence="6 17" id="KW-0479">Metal-binding</keyword>
<organism evidence="21 22">
    <name type="scientific">Kazachstania africana (strain ATCC 22294 / BCRC 22015 / CBS 2517 / CECT 1963 / NBRC 1671 / NRRL Y-8276)</name>
    <name type="common">Yeast</name>
    <name type="synonym">Kluyveromyces africanus</name>
    <dbReference type="NCBI Taxonomy" id="1071382"/>
    <lineage>
        <taxon>Eukaryota</taxon>
        <taxon>Fungi</taxon>
        <taxon>Dikarya</taxon>
        <taxon>Ascomycota</taxon>
        <taxon>Saccharomycotina</taxon>
        <taxon>Saccharomycetes</taxon>
        <taxon>Saccharomycetales</taxon>
        <taxon>Saccharomycetaceae</taxon>
        <taxon>Kazachstania</taxon>
    </lineage>
</organism>
<keyword evidence="10 16" id="KW-0694">RNA-binding</keyword>
<dbReference type="FunCoup" id="H2AZ16">
    <property type="interactions" value="261"/>
</dbReference>
<dbReference type="Pfam" id="PF16131">
    <property type="entry name" value="Torus"/>
    <property type="match status" value="1"/>
</dbReference>
<evidence type="ECO:0000256" key="11">
    <source>
        <dbReference type="ARBA" id="ARBA00023187"/>
    </source>
</evidence>
<dbReference type="FunFam" id="3.30.70.330:FF:000713">
    <property type="entry name" value="Pre-mRNA-splicing factor CWC2"/>
    <property type="match status" value="1"/>
</dbReference>
<keyword evidence="22" id="KW-1185">Reference proteome</keyword>
<evidence type="ECO:0000256" key="18">
    <source>
        <dbReference type="SAM" id="MobiDB-lite"/>
    </source>
</evidence>
<comment type="similarity">
    <text evidence="2">Belongs to the RRM CWC2 family.</text>
</comment>
<keyword evidence="11" id="KW-0508">mRNA splicing</keyword>
<evidence type="ECO:0000259" key="19">
    <source>
        <dbReference type="PROSITE" id="PS50102"/>
    </source>
</evidence>
<keyword evidence="13" id="KW-0131">Cell cycle</keyword>
<comment type="subcellular location">
    <subcellularLocation>
        <location evidence="1">Nucleus</location>
    </subcellularLocation>
</comment>
<dbReference type="InterPro" id="IPR012677">
    <property type="entry name" value="Nucleotide-bd_a/b_plait_sf"/>
</dbReference>
<dbReference type="InterPro" id="IPR035979">
    <property type="entry name" value="RBD_domain_sf"/>
</dbReference>
<feature type="region of interest" description="Disordered" evidence="18">
    <location>
        <begin position="305"/>
        <end position="330"/>
    </location>
</feature>
<dbReference type="KEGG" id="kaf:KAFR_0H01620"/>
<evidence type="ECO:0000256" key="10">
    <source>
        <dbReference type="ARBA" id="ARBA00022884"/>
    </source>
</evidence>
<dbReference type="Proteomes" id="UP000005220">
    <property type="component" value="Chromosome 8"/>
</dbReference>
<dbReference type="GO" id="GO:0033120">
    <property type="term" value="P:positive regulation of RNA splicing"/>
    <property type="evidence" value="ECO:0007669"/>
    <property type="project" value="EnsemblFungi"/>
</dbReference>
<evidence type="ECO:0000256" key="5">
    <source>
        <dbReference type="ARBA" id="ARBA00022664"/>
    </source>
</evidence>
<evidence type="ECO:0000256" key="15">
    <source>
        <dbReference type="ARBA" id="ARBA00072313"/>
    </source>
</evidence>
<dbReference type="GO" id="GO:0045292">
    <property type="term" value="P:mRNA cis splicing, via spliceosome"/>
    <property type="evidence" value="ECO:0007669"/>
    <property type="project" value="EnsemblFungi"/>
</dbReference>
<dbReference type="PANTHER" id="PTHR14089">
    <property type="entry name" value="PRE-MRNA-SPLICING FACTOR RBM22"/>
    <property type="match status" value="1"/>
</dbReference>
<dbReference type="InterPro" id="IPR036855">
    <property type="entry name" value="Znf_CCCH_sf"/>
</dbReference>
<evidence type="ECO:0000259" key="20">
    <source>
        <dbReference type="PROSITE" id="PS50103"/>
    </source>
</evidence>
<dbReference type="PROSITE" id="PS50102">
    <property type="entry name" value="RRM"/>
    <property type="match status" value="1"/>
</dbReference>
<dbReference type="InterPro" id="IPR000504">
    <property type="entry name" value="RRM_dom"/>
</dbReference>
<feature type="domain" description="C3H1-type" evidence="20">
    <location>
        <begin position="64"/>
        <end position="91"/>
    </location>
</feature>
<sequence length="330" mass="37688">MSWKSKLARRQISEEDLLSGMPPQTGLTFNVWYNKWSHGPSSSVRFVSPFRLDPTRDSGKTRAADDAFYCLYFARGCCVMGSKCEYLHHVPEEETSFNDIKDCFGRDKFAEYRDDMGGVGSFRKRNRTLYIGGLAGALNNKTLKPTQIESRLRFMFNKLGPIDKIRYVANKNCAFVKFRNARNAEFAKEAMTNQTMLLPNDDEWENRTESTGLLVKWANDDPDPEARRQEEEQTRVNSIHLMEKLLQNFGNSKRQRDDASSDASPIASSDTTPRSISPRNPRSDLILAAIKKLKSQRNDTALRRLEDALQPKQTDIKAALTDYTTESDED</sequence>
<dbReference type="PROSITE" id="PS50103">
    <property type="entry name" value="ZF_C3H1"/>
    <property type="match status" value="1"/>
</dbReference>
<dbReference type="EMBL" id="HE650828">
    <property type="protein sequence ID" value="CCF59572.1"/>
    <property type="molecule type" value="Genomic_DNA"/>
</dbReference>
<evidence type="ECO:0000256" key="13">
    <source>
        <dbReference type="ARBA" id="ARBA00023306"/>
    </source>
</evidence>
<dbReference type="GO" id="GO:0000974">
    <property type="term" value="C:Prp19 complex"/>
    <property type="evidence" value="ECO:0007669"/>
    <property type="project" value="EnsemblFungi"/>
</dbReference>
<keyword evidence="5" id="KW-0507">mRNA processing</keyword>
<evidence type="ECO:0000256" key="9">
    <source>
        <dbReference type="ARBA" id="ARBA00022833"/>
    </source>
</evidence>
<dbReference type="GO" id="GO:0036002">
    <property type="term" value="F:pre-mRNA binding"/>
    <property type="evidence" value="ECO:0007669"/>
    <property type="project" value="EnsemblFungi"/>
</dbReference>
<evidence type="ECO:0000256" key="2">
    <source>
        <dbReference type="ARBA" id="ARBA00008024"/>
    </source>
</evidence>
<dbReference type="SUPFAM" id="SSF90229">
    <property type="entry name" value="CCCH zinc finger"/>
    <property type="match status" value="1"/>
</dbReference>
<evidence type="ECO:0000256" key="17">
    <source>
        <dbReference type="PROSITE-ProRule" id="PRU00723"/>
    </source>
</evidence>
<evidence type="ECO:0000256" key="6">
    <source>
        <dbReference type="ARBA" id="ARBA00022723"/>
    </source>
</evidence>
<name>H2AZ16_KAZAF</name>
<dbReference type="InterPro" id="IPR000571">
    <property type="entry name" value="Znf_CCCH"/>
</dbReference>
<dbReference type="GO" id="GO:0017070">
    <property type="term" value="F:U6 snRNA binding"/>
    <property type="evidence" value="ECO:0007669"/>
    <property type="project" value="EnsemblFungi"/>
</dbReference>
<evidence type="ECO:0000256" key="1">
    <source>
        <dbReference type="ARBA" id="ARBA00004123"/>
    </source>
</evidence>
<dbReference type="SMART" id="SM00360">
    <property type="entry name" value="RRM"/>
    <property type="match status" value="1"/>
</dbReference>
<evidence type="ECO:0000256" key="3">
    <source>
        <dbReference type="ARBA" id="ARBA00011524"/>
    </source>
</evidence>
<feature type="domain" description="RRM" evidence="19">
    <location>
        <begin position="127"/>
        <end position="220"/>
    </location>
</feature>
<reference evidence="21 22" key="1">
    <citation type="journal article" date="2011" name="Proc. Natl. Acad. Sci. U.S.A.">
        <title>Evolutionary erosion of yeast sex chromosomes by mating-type switching accidents.</title>
        <authorList>
            <person name="Gordon J.L."/>
            <person name="Armisen D."/>
            <person name="Proux-Wera E."/>
            <person name="Oheigeartaigh S.S."/>
            <person name="Byrne K.P."/>
            <person name="Wolfe K.H."/>
        </authorList>
    </citation>
    <scope>NUCLEOTIDE SEQUENCE [LARGE SCALE GENOMIC DNA]</scope>
    <source>
        <strain evidence="22">ATCC 22294 / BCRC 22015 / CBS 2517 / CECT 1963 / NBRC 1671 / NRRL Y-8276</strain>
    </source>
</reference>
<dbReference type="InterPro" id="IPR032297">
    <property type="entry name" value="Torus"/>
</dbReference>
<feature type="region of interest" description="Disordered" evidence="18">
    <location>
        <begin position="251"/>
        <end position="283"/>
    </location>
</feature>
<feature type="compositionally biased region" description="Polar residues" evidence="18">
    <location>
        <begin position="271"/>
        <end position="280"/>
    </location>
</feature>
<dbReference type="InterPro" id="IPR039171">
    <property type="entry name" value="Cwc2/Slt11"/>
</dbReference>
<evidence type="ECO:0000256" key="7">
    <source>
        <dbReference type="ARBA" id="ARBA00022728"/>
    </source>
</evidence>
<evidence type="ECO:0000256" key="4">
    <source>
        <dbReference type="ARBA" id="ARBA00017295"/>
    </source>
</evidence>
<dbReference type="GO" id="GO:0045787">
    <property type="term" value="P:positive regulation of cell cycle"/>
    <property type="evidence" value="ECO:0007669"/>
    <property type="project" value="EnsemblFungi"/>
</dbReference>
<dbReference type="STRING" id="1071382.H2AZ16"/>
<evidence type="ECO:0000256" key="16">
    <source>
        <dbReference type="PROSITE-ProRule" id="PRU00176"/>
    </source>
</evidence>
<keyword evidence="12" id="KW-0539">Nucleus</keyword>
<dbReference type="GeneID" id="13887569"/>
<dbReference type="GO" id="GO:0071006">
    <property type="term" value="C:U2-type catalytic step 1 spliceosome"/>
    <property type="evidence" value="ECO:0007669"/>
    <property type="project" value="EnsemblFungi"/>
</dbReference>
<dbReference type="AlphaFoldDB" id="H2AZ16"/>
<keyword evidence="8 17" id="KW-0863">Zinc-finger</keyword>